<dbReference type="RefSeq" id="WP_241062596.1">
    <property type="nucleotide sequence ID" value="NZ_JAKWJU010000002.1"/>
</dbReference>
<proteinExistence type="predicted"/>
<evidence type="ECO:0000313" key="2">
    <source>
        <dbReference type="EMBL" id="MCH6163729.1"/>
    </source>
</evidence>
<name>A0ABS9T5C6_9ACTN</name>
<organism evidence="2 3">
    <name type="scientific">Streptomyces marispadix</name>
    <dbReference type="NCBI Taxonomy" id="2922868"/>
    <lineage>
        <taxon>Bacteria</taxon>
        <taxon>Bacillati</taxon>
        <taxon>Actinomycetota</taxon>
        <taxon>Actinomycetes</taxon>
        <taxon>Kitasatosporales</taxon>
        <taxon>Streptomycetaceae</taxon>
        <taxon>Streptomyces</taxon>
    </lineage>
</organism>
<keyword evidence="3" id="KW-1185">Reference proteome</keyword>
<feature type="transmembrane region" description="Helical" evidence="1">
    <location>
        <begin position="6"/>
        <end position="23"/>
    </location>
</feature>
<evidence type="ECO:0000313" key="3">
    <source>
        <dbReference type="Proteomes" id="UP001166784"/>
    </source>
</evidence>
<protein>
    <submittedName>
        <fullName evidence="2">Uncharacterized protein</fullName>
    </submittedName>
</protein>
<sequence length="73" mass="8063">MAVFLVVDAVLLLVIGVLAWVLVRRERRRGATCADGLRIEAAAGSELREARRRARAGRVMGTASVTPYLRDRE</sequence>
<keyword evidence="1" id="KW-0812">Transmembrane</keyword>
<comment type="caution">
    <text evidence="2">The sequence shown here is derived from an EMBL/GenBank/DDBJ whole genome shotgun (WGS) entry which is preliminary data.</text>
</comment>
<keyword evidence="1" id="KW-1133">Transmembrane helix</keyword>
<reference evidence="2" key="1">
    <citation type="submission" date="2022-03" db="EMBL/GenBank/DDBJ databases">
        <authorList>
            <person name="Santos J.D.N."/>
            <person name="Kallscheuer N."/>
            <person name="Jogler C."/>
            <person name="Lage O.M."/>
        </authorList>
    </citation>
    <scope>NUCLEOTIDE SEQUENCE</scope>
    <source>
        <strain evidence="2">M600PL45_2</strain>
    </source>
</reference>
<evidence type="ECO:0000256" key="1">
    <source>
        <dbReference type="SAM" id="Phobius"/>
    </source>
</evidence>
<gene>
    <name evidence="2" type="ORF">MMA15_26020</name>
</gene>
<dbReference type="Proteomes" id="UP001166784">
    <property type="component" value="Unassembled WGS sequence"/>
</dbReference>
<keyword evidence="1" id="KW-0472">Membrane</keyword>
<accession>A0ABS9T5C6</accession>
<reference evidence="2" key="2">
    <citation type="journal article" date="2023" name="Int. J. Syst. Evol. Microbiol.">
        <title>Streptomyces marispadix sp. nov., isolated from marine beach sediment of the Northern Coast of Portugal.</title>
        <authorList>
            <person name="dos Santos J.D.N."/>
            <person name="Vitorino I.R."/>
            <person name="Kallscheuer N."/>
            <person name="Srivastava A."/>
            <person name="Krautwurst S."/>
            <person name="Marz M."/>
            <person name="Jogler C."/>
            <person name="Lobo Da Cunha A."/>
            <person name="Catita J."/>
            <person name="Goncalves H."/>
            <person name="Gonzalez I."/>
            <person name="Reyes F."/>
            <person name="Lage O.M."/>
        </authorList>
    </citation>
    <scope>NUCLEOTIDE SEQUENCE</scope>
    <source>
        <strain evidence="2">M600PL45_2</strain>
    </source>
</reference>
<dbReference type="EMBL" id="JAKWJU010000002">
    <property type="protein sequence ID" value="MCH6163729.1"/>
    <property type="molecule type" value="Genomic_DNA"/>
</dbReference>